<dbReference type="AlphaFoldDB" id="A0A6G6IU56"/>
<dbReference type="KEGG" id="pnt:G5B91_10795"/>
<organism evidence="1 2">
    <name type="scientific">Pseudomonas nitroreducens</name>
    <dbReference type="NCBI Taxonomy" id="46680"/>
    <lineage>
        <taxon>Bacteria</taxon>
        <taxon>Pseudomonadati</taxon>
        <taxon>Pseudomonadota</taxon>
        <taxon>Gammaproteobacteria</taxon>
        <taxon>Pseudomonadales</taxon>
        <taxon>Pseudomonadaceae</taxon>
        <taxon>Pseudomonas</taxon>
    </lineage>
</organism>
<sequence>MPDEKMIEEIAGKWRKAAALGCVDALECALREAWQASRAAIKVELPEQKPFWEYYDDIEGGEFNWRKYLTAVDEALQQAGIEVVK</sequence>
<evidence type="ECO:0000313" key="2">
    <source>
        <dbReference type="Proteomes" id="UP000501063"/>
    </source>
</evidence>
<dbReference type="EMBL" id="CP049140">
    <property type="protein sequence ID" value="QIE86736.1"/>
    <property type="molecule type" value="Genomic_DNA"/>
</dbReference>
<gene>
    <name evidence="1" type="ORF">G5B91_10795</name>
</gene>
<dbReference type="Proteomes" id="UP000501063">
    <property type="component" value="Chromosome"/>
</dbReference>
<accession>A0A6G6IU56</accession>
<dbReference type="RefSeq" id="WP_128082485.1">
    <property type="nucleotide sequence ID" value="NZ_CP049140.1"/>
</dbReference>
<evidence type="ECO:0000313" key="1">
    <source>
        <dbReference type="EMBL" id="QIE86736.1"/>
    </source>
</evidence>
<dbReference type="InterPro" id="IPR058601">
    <property type="entry name" value="Phage_phiTE_015-like"/>
</dbReference>
<reference evidence="1 2" key="1">
    <citation type="submission" date="2020-02" db="EMBL/GenBank/DDBJ databases">
        <title>Integrative conjugative elements (ICEs) and plasmids drive adaptation of Pseudomonas nitroreducens strain HBP1 to wastewater environment.</title>
        <authorList>
            <person name="Sentchilo V."/>
            <person name="Carraro N."/>
            <person name="Bertelli C."/>
            <person name="van der Meer J.R."/>
        </authorList>
    </citation>
    <scope>NUCLEOTIDE SEQUENCE [LARGE SCALE GENOMIC DNA]</scope>
    <source>
        <strain evidence="1 2">HBP1</strain>
    </source>
</reference>
<name>A0A6G6IU56_PSENT</name>
<protein>
    <submittedName>
        <fullName evidence="1">Uncharacterized protein</fullName>
    </submittedName>
</protein>
<dbReference type="Pfam" id="PF26207">
    <property type="entry name" value="Phage_phiTE_015"/>
    <property type="match status" value="1"/>
</dbReference>
<proteinExistence type="predicted"/>